<sequence>MFLLDTDVVIWALRNNQKIISFLLEISESGSLGLSTLTIAEIYKNIFPTEIFQTEEFIRRHIIYGVDEDVAKQGGLYWQEYSKQFKTLNIIDCMIASTAYINDLTLVTLNVKHYPMQGLRLLSS</sequence>
<protein>
    <submittedName>
        <fullName evidence="9">VapC toxin family PIN domain ribonuclease</fullName>
    </submittedName>
</protein>
<evidence type="ECO:0000256" key="1">
    <source>
        <dbReference type="ARBA" id="ARBA00001946"/>
    </source>
</evidence>
<feature type="domain" description="PIN" evidence="8">
    <location>
        <begin position="3"/>
        <end position="110"/>
    </location>
</feature>
<gene>
    <name evidence="9" type="ORF">COT50_04170</name>
</gene>
<dbReference type="Gene3D" id="3.40.50.1010">
    <property type="entry name" value="5'-nuclease"/>
    <property type="match status" value="1"/>
</dbReference>
<keyword evidence="2" id="KW-1277">Toxin-antitoxin system</keyword>
<keyword evidence="6" id="KW-0460">Magnesium</keyword>
<dbReference type="Proteomes" id="UP000231252">
    <property type="component" value="Unassembled WGS sequence"/>
</dbReference>
<dbReference type="SUPFAM" id="SSF88723">
    <property type="entry name" value="PIN domain-like"/>
    <property type="match status" value="1"/>
</dbReference>
<evidence type="ECO:0000313" key="10">
    <source>
        <dbReference type="Proteomes" id="UP000231252"/>
    </source>
</evidence>
<proteinExistence type="inferred from homology"/>
<evidence type="ECO:0000256" key="3">
    <source>
        <dbReference type="ARBA" id="ARBA00022722"/>
    </source>
</evidence>
<dbReference type="EMBL" id="PEYU01000096">
    <property type="protein sequence ID" value="PIS22022.1"/>
    <property type="molecule type" value="Genomic_DNA"/>
</dbReference>
<comment type="caution">
    <text evidence="9">The sequence shown here is derived from an EMBL/GenBank/DDBJ whole genome shotgun (WGS) entry which is preliminary data.</text>
</comment>
<keyword evidence="4" id="KW-0479">Metal-binding</keyword>
<dbReference type="InterPro" id="IPR050556">
    <property type="entry name" value="Type_II_TA_system_RNase"/>
</dbReference>
<dbReference type="GO" id="GO:0016787">
    <property type="term" value="F:hydrolase activity"/>
    <property type="evidence" value="ECO:0007669"/>
    <property type="project" value="UniProtKB-KW"/>
</dbReference>
<evidence type="ECO:0000259" key="8">
    <source>
        <dbReference type="Pfam" id="PF01850"/>
    </source>
</evidence>
<dbReference type="GO" id="GO:0046872">
    <property type="term" value="F:metal ion binding"/>
    <property type="evidence" value="ECO:0007669"/>
    <property type="project" value="UniProtKB-KW"/>
</dbReference>
<reference evidence="10" key="1">
    <citation type="submission" date="2017-09" db="EMBL/GenBank/DDBJ databases">
        <title>Depth-based differentiation of microbial function through sediment-hosted aquifers and enrichment of novel symbionts in the deep terrestrial subsurface.</title>
        <authorList>
            <person name="Probst A.J."/>
            <person name="Ladd B."/>
            <person name="Jarett J.K."/>
            <person name="Geller-Mcgrath D.E."/>
            <person name="Sieber C.M.K."/>
            <person name="Emerson J.B."/>
            <person name="Anantharaman K."/>
            <person name="Thomas B.C."/>
            <person name="Malmstrom R."/>
            <person name="Stieglmeier M."/>
            <person name="Klingl A."/>
            <person name="Woyke T."/>
            <person name="Ryan C.M."/>
            <person name="Banfield J.F."/>
        </authorList>
    </citation>
    <scope>NUCLEOTIDE SEQUENCE [LARGE SCALE GENOMIC DNA]</scope>
</reference>
<dbReference type="AlphaFoldDB" id="A0A2H0XAU3"/>
<evidence type="ECO:0000256" key="2">
    <source>
        <dbReference type="ARBA" id="ARBA00022649"/>
    </source>
</evidence>
<comment type="similarity">
    <text evidence="7">Belongs to the PINc/VapC protein family.</text>
</comment>
<keyword evidence="3" id="KW-0540">Nuclease</keyword>
<evidence type="ECO:0000256" key="7">
    <source>
        <dbReference type="ARBA" id="ARBA00038093"/>
    </source>
</evidence>
<dbReference type="InterPro" id="IPR002716">
    <property type="entry name" value="PIN_dom"/>
</dbReference>
<evidence type="ECO:0000256" key="5">
    <source>
        <dbReference type="ARBA" id="ARBA00022801"/>
    </source>
</evidence>
<dbReference type="PANTHER" id="PTHR33653:SF1">
    <property type="entry name" value="RIBONUCLEASE VAPC2"/>
    <property type="match status" value="1"/>
</dbReference>
<dbReference type="Pfam" id="PF01850">
    <property type="entry name" value="PIN"/>
    <property type="match status" value="1"/>
</dbReference>
<dbReference type="InterPro" id="IPR029060">
    <property type="entry name" value="PIN-like_dom_sf"/>
</dbReference>
<organism evidence="9 10">
    <name type="scientific">candidate division WWE3 bacterium CG08_land_8_20_14_0_20_41_10</name>
    <dbReference type="NCBI Taxonomy" id="1975085"/>
    <lineage>
        <taxon>Bacteria</taxon>
        <taxon>Katanobacteria</taxon>
    </lineage>
</organism>
<evidence type="ECO:0000256" key="6">
    <source>
        <dbReference type="ARBA" id="ARBA00022842"/>
    </source>
</evidence>
<accession>A0A2H0XAU3</accession>
<dbReference type="GO" id="GO:0004518">
    <property type="term" value="F:nuclease activity"/>
    <property type="evidence" value="ECO:0007669"/>
    <property type="project" value="UniProtKB-KW"/>
</dbReference>
<evidence type="ECO:0000313" key="9">
    <source>
        <dbReference type="EMBL" id="PIS22022.1"/>
    </source>
</evidence>
<dbReference type="PANTHER" id="PTHR33653">
    <property type="entry name" value="RIBONUCLEASE VAPC2"/>
    <property type="match status" value="1"/>
</dbReference>
<keyword evidence="5" id="KW-0378">Hydrolase</keyword>
<name>A0A2H0XAU3_UNCKA</name>
<comment type="cofactor">
    <cofactor evidence="1">
        <name>Mg(2+)</name>
        <dbReference type="ChEBI" id="CHEBI:18420"/>
    </cofactor>
</comment>
<evidence type="ECO:0000256" key="4">
    <source>
        <dbReference type="ARBA" id="ARBA00022723"/>
    </source>
</evidence>
<dbReference type="CDD" id="cd18741">
    <property type="entry name" value="PIN_VapC4-5_FitB-like"/>
    <property type="match status" value="1"/>
</dbReference>